<comment type="caution">
    <text evidence="3">The sequence shown here is derived from an EMBL/GenBank/DDBJ whole genome shotgun (WGS) entry which is preliminary data.</text>
</comment>
<sequence length="315" mass="37297">MGFHGKSKRDTHGRQKKHIDESESYDSSPPKSSSENKRFSSKKFSEEEIKEYLAKKTQKKALSVAKKLKTFVWQKKVEKDIHQGASLNEYSMKAERKRHRENMAEVEKIKKRKDERAMEKARHEEDMALLARERTQAEFQDWEKKEQDFDFDQSKVRSKIRLRKGRAKPIDVLYKQLDEPYLVLKGLNVKDMEELRDDIKTYLDFDRTHVKYWEALIVVCDWELAEARKVRGTEEERGLHASVEADVRKLLDGKTYTELAQLKLHIESQMRSGLAKVVEYWEAVLKRLEIYKAKAFLKEIHAETMLTRHLEDNHG</sequence>
<dbReference type="PANTHER" id="PTHR21737">
    <property type="entry name" value="POLYGLUTAMINE BINDING PROTEIN 1/MARVEL MEMBRANE-ASSOCIATING DOMAIN CONTAINING 3"/>
    <property type="match status" value="1"/>
</dbReference>
<dbReference type="EMBL" id="CABITT030000004">
    <property type="protein sequence ID" value="VVB02391.1"/>
    <property type="molecule type" value="Genomic_DNA"/>
</dbReference>
<proteinExistence type="predicted"/>
<dbReference type="InterPro" id="IPR018816">
    <property type="entry name" value="Cactin_central"/>
</dbReference>
<feature type="domain" description="Splicing factor cactin central" evidence="2">
    <location>
        <begin position="132"/>
        <end position="301"/>
    </location>
</feature>
<accession>A0A565BL77</accession>
<dbReference type="Proteomes" id="UP000489600">
    <property type="component" value="Unassembled WGS sequence"/>
</dbReference>
<gene>
    <name evidence="3" type="ORF">ANE_LOCUS12835</name>
</gene>
<evidence type="ECO:0000259" key="2">
    <source>
        <dbReference type="Pfam" id="PF10312"/>
    </source>
</evidence>
<protein>
    <recommendedName>
        <fullName evidence="2">Splicing factor cactin central domain-containing protein</fullName>
    </recommendedName>
</protein>
<dbReference type="GO" id="GO:0045292">
    <property type="term" value="P:mRNA cis splicing, via spliceosome"/>
    <property type="evidence" value="ECO:0007669"/>
    <property type="project" value="TreeGrafter"/>
</dbReference>
<organism evidence="3 4">
    <name type="scientific">Arabis nemorensis</name>
    <dbReference type="NCBI Taxonomy" id="586526"/>
    <lineage>
        <taxon>Eukaryota</taxon>
        <taxon>Viridiplantae</taxon>
        <taxon>Streptophyta</taxon>
        <taxon>Embryophyta</taxon>
        <taxon>Tracheophyta</taxon>
        <taxon>Spermatophyta</taxon>
        <taxon>Magnoliopsida</taxon>
        <taxon>eudicotyledons</taxon>
        <taxon>Gunneridae</taxon>
        <taxon>Pentapetalae</taxon>
        <taxon>rosids</taxon>
        <taxon>malvids</taxon>
        <taxon>Brassicales</taxon>
        <taxon>Brassicaceae</taxon>
        <taxon>Arabideae</taxon>
        <taxon>Arabis</taxon>
    </lineage>
</organism>
<feature type="region of interest" description="Disordered" evidence="1">
    <location>
        <begin position="1"/>
        <end position="45"/>
    </location>
</feature>
<name>A0A565BL77_9BRAS</name>
<dbReference type="Pfam" id="PF10312">
    <property type="entry name" value="Cactin_mid"/>
    <property type="match status" value="1"/>
</dbReference>
<evidence type="ECO:0000256" key="1">
    <source>
        <dbReference type="SAM" id="MobiDB-lite"/>
    </source>
</evidence>
<feature type="compositionally biased region" description="Basic and acidic residues" evidence="1">
    <location>
        <begin position="34"/>
        <end position="45"/>
    </location>
</feature>
<dbReference type="GO" id="GO:0005737">
    <property type="term" value="C:cytoplasm"/>
    <property type="evidence" value="ECO:0007669"/>
    <property type="project" value="TreeGrafter"/>
</dbReference>
<reference evidence="3" key="1">
    <citation type="submission" date="2019-07" db="EMBL/GenBank/DDBJ databases">
        <authorList>
            <person name="Dittberner H."/>
        </authorList>
    </citation>
    <scope>NUCLEOTIDE SEQUENCE [LARGE SCALE GENOMIC DNA]</scope>
</reference>
<evidence type="ECO:0000313" key="3">
    <source>
        <dbReference type="EMBL" id="VVB02391.1"/>
    </source>
</evidence>
<dbReference type="PANTHER" id="PTHR21737:SF4">
    <property type="entry name" value="SPLICING FACTOR CACTIN"/>
    <property type="match status" value="1"/>
</dbReference>
<feature type="compositionally biased region" description="Basic and acidic residues" evidence="1">
    <location>
        <begin position="8"/>
        <end position="21"/>
    </location>
</feature>
<dbReference type="OrthoDB" id="1734495at2759"/>
<keyword evidence="4" id="KW-1185">Reference proteome</keyword>
<evidence type="ECO:0000313" key="4">
    <source>
        <dbReference type="Proteomes" id="UP000489600"/>
    </source>
</evidence>
<dbReference type="GO" id="GO:0005681">
    <property type="term" value="C:spliceosomal complex"/>
    <property type="evidence" value="ECO:0007669"/>
    <property type="project" value="TreeGrafter"/>
</dbReference>
<dbReference type="AlphaFoldDB" id="A0A565BL77"/>